<dbReference type="GO" id="GO:0046872">
    <property type="term" value="F:metal ion binding"/>
    <property type="evidence" value="ECO:0007669"/>
    <property type="project" value="InterPro"/>
</dbReference>
<dbReference type="SUPFAM" id="SSF63411">
    <property type="entry name" value="LuxS/MPP-like metallohydrolase"/>
    <property type="match status" value="2"/>
</dbReference>
<sequence length="420" mass="47202">MKKYRINSGVNLVILPTTQFKTLHIAVDFVAPALTSNISARSLLSYLMAVSARRYPTQQDVAQKTIDLYGAQYQTDVYRFGQTHHLRVTMQLPAPDYVSDGSNLLVSAFDFLKDMMFDPLVGEQKFDDDVFAKEKQSLINELESISDDKSRYAISQLRNITYDVPNLQSSSAGDIDLVKNLTSESVYTTYKNMITNDLVNIVVLGDVNDSEVASLVSGWSVPARRLPFLQPFYRQALRPATVEKEKHLQDINQAMLTLAMHLDVPPLDKQRFAAMVMNALLGGSPLSKLFMNVREKASLAYSIYSKWQYDTGFLLIAAGLDADKVAQTEKMIHQEILAMQNGDFDEKVVASIKKSLINDYLSQQDSPNSQIEIAFSRLLTGSETSEFEWIKQVQAVTSNDIALVAQKLQIQSRFILLPKE</sequence>
<dbReference type="PANTHER" id="PTHR11851">
    <property type="entry name" value="METALLOPROTEASE"/>
    <property type="match status" value="1"/>
</dbReference>
<gene>
    <name evidence="2" type="ORF">BMR96_02390</name>
</gene>
<dbReference type="EMBL" id="MPLS01000005">
    <property type="protein sequence ID" value="ORI98350.1"/>
    <property type="molecule type" value="Genomic_DNA"/>
</dbReference>
<comment type="caution">
    <text evidence="2">The sequence shown here is derived from an EMBL/GenBank/DDBJ whole genome shotgun (WGS) entry which is preliminary data.</text>
</comment>
<dbReference type="InterPro" id="IPR007863">
    <property type="entry name" value="Peptidase_M16_C"/>
</dbReference>
<reference evidence="2 3" key="1">
    <citation type="journal article" date="2017" name="Front. Microbiol.">
        <title>Genomic Characterization of Dairy Associated Leuconostoc Species and Diversity of Leuconostocs in Undefined Mixed Mesophilic Starter Cultures.</title>
        <authorList>
            <person name="Frantzen C.A."/>
            <person name="Kot W."/>
            <person name="Pedersen T.B."/>
            <person name="Ardo Y.M."/>
            <person name="Broadbent J.R."/>
            <person name="Neve H."/>
            <person name="Hansen L.H."/>
            <person name="Dal Bello F."/>
            <person name="Ostlie H.M."/>
            <person name="Kleppen H.P."/>
            <person name="Vogensen F.K."/>
            <person name="Holo H."/>
        </authorList>
    </citation>
    <scope>NUCLEOTIDE SEQUENCE [LARGE SCALE GENOMIC DNA]</scope>
    <source>
        <strain evidence="2 3">LMGCF08</strain>
    </source>
</reference>
<dbReference type="NCBIfam" id="NF047422">
    <property type="entry name" value="YfmF_fam"/>
    <property type="match status" value="1"/>
</dbReference>
<name>A0A1X0VF79_LEUPS</name>
<evidence type="ECO:0000313" key="3">
    <source>
        <dbReference type="Proteomes" id="UP000192288"/>
    </source>
</evidence>
<dbReference type="eggNOG" id="COG0612">
    <property type="taxonomic scope" value="Bacteria"/>
</dbReference>
<evidence type="ECO:0000313" key="2">
    <source>
        <dbReference type="EMBL" id="ORI98350.1"/>
    </source>
</evidence>
<dbReference type="AlphaFoldDB" id="A0A1X0VF79"/>
<dbReference type="PANTHER" id="PTHR11851:SF186">
    <property type="entry name" value="INACTIVE METALLOPROTEASE YMFF-RELATED"/>
    <property type="match status" value="1"/>
</dbReference>
<accession>A0A1X0VF79</accession>
<dbReference type="RefSeq" id="WP_004914334.1">
    <property type="nucleotide sequence ID" value="NZ_MPLS01000005.1"/>
</dbReference>
<dbReference type="InterPro" id="IPR011249">
    <property type="entry name" value="Metalloenz_LuxS/M16"/>
</dbReference>
<dbReference type="InterPro" id="IPR050361">
    <property type="entry name" value="MPP/UQCRC_Complex"/>
</dbReference>
<organism evidence="2 3">
    <name type="scientific">Leuconostoc pseudomesenteroides</name>
    <dbReference type="NCBI Taxonomy" id="33968"/>
    <lineage>
        <taxon>Bacteria</taxon>
        <taxon>Bacillati</taxon>
        <taxon>Bacillota</taxon>
        <taxon>Bacilli</taxon>
        <taxon>Lactobacillales</taxon>
        <taxon>Lactobacillaceae</taxon>
        <taxon>Leuconostoc</taxon>
    </lineage>
</organism>
<dbReference type="Proteomes" id="UP000192288">
    <property type="component" value="Unassembled WGS sequence"/>
</dbReference>
<protein>
    <submittedName>
        <fullName evidence="2">Peptidase M16</fullName>
    </submittedName>
</protein>
<evidence type="ECO:0000259" key="1">
    <source>
        <dbReference type="Pfam" id="PF05193"/>
    </source>
</evidence>
<dbReference type="Gene3D" id="3.30.830.10">
    <property type="entry name" value="Metalloenzyme, LuxS/M16 peptidase-like"/>
    <property type="match status" value="2"/>
</dbReference>
<proteinExistence type="predicted"/>
<dbReference type="STRING" id="33968.BMS77_03795"/>
<dbReference type="Pfam" id="PF05193">
    <property type="entry name" value="Peptidase_M16_C"/>
    <property type="match status" value="1"/>
</dbReference>
<feature type="domain" description="Peptidase M16 C-terminal" evidence="1">
    <location>
        <begin position="180"/>
        <end position="356"/>
    </location>
</feature>